<proteinExistence type="inferred from homology"/>
<protein>
    <submittedName>
        <fullName evidence="3">N-acetylglucosamine-6-phosphate deacetylase</fullName>
    </submittedName>
</protein>
<reference evidence="3" key="1">
    <citation type="submission" date="2021-11" db="EMBL/GenBank/DDBJ databases">
        <title>Genome sequence.</title>
        <authorList>
            <person name="Sun Q."/>
        </authorList>
    </citation>
    <scope>NUCLEOTIDE SEQUENCE</scope>
    <source>
        <strain evidence="3">JC740</strain>
    </source>
</reference>
<dbReference type="PANTHER" id="PTHR11113:SF14">
    <property type="entry name" value="N-ACETYLGLUCOSAMINE-6-PHOSPHATE DEACETYLASE"/>
    <property type="match status" value="1"/>
</dbReference>
<dbReference type="SUPFAM" id="SSF51556">
    <property type="entry name" value="Metallo-dependent hydrolases"/>
    <property type="match status" value="1"/>
</dbReference>
<dbReference type="PANTHER" id="PTHR11113">
    <property type="entry name" value="N-ACETYLGLUCOSAMINE-6-PHOSPHATE DEACETYLASE"/>
    <property type="match status" value="1"/>
</dbReference>
<dbReference type="InterPro" id="IPR032466">
    <property type="entry name" value="Metal_Hydrolase"/>
</dbReference>
<sequence>MSSQISKTARYIDLQVNGYAGVDFNADSLSTEQIRHACDAMRNDHVDSCLATVITDSLDAMITRISRLADAAESDSEIAGVISGIHVEGPFLSPVNGYVGAHPPTAIREANRSDAERLVEAGRGRVRLLTLAPEQDRSGALTRWLSEQGIIVAAGHTNASLSELDTAIDNGLKMFTHLGNACPPEIPRHDNIIQRVLSRAERLSISFIADGFHIPMLALRNYLNCVPDENVVIVSDAISAAGLGPGTYHLAGQDVHVDEDGAAWAACRTHFAGCATPVQTMVGKLQSELGIDDRRIDQWTRINPAGLLAAC</sequence>
<dbReference type="Proteomes" id="UP001430306">
    <property type="component" value="Unassembled WGS sequence"/>
</dbReference>
<organism evidence="3 4">
    <name type="scientific">Rhodopirellula halodulae</name>
    <dbReference type="NCBI Taxonomy" id="2894198"/>
    <lineage>
        <taxon>Bacteria</taxon>
        <taxon>Pseudomonadati</taxon>
        <taxon>Planctomycetota</taxon>
        <taxon>Planctomycetia</taxon>
        <taxon>Pirellulales</taxon>
        <taxon>Pirellulaceae</taxon>
        <taxon>Rhodopirellula</taxon>
    </lineage>
</organism>
<dbReference type="RefSeq" id="WP_230272845.1">
    <property type="nucleotide sequence ID" value="NZ_JAJKFW010000016.1"/>
</dbReference>
<evidence type="ECO:0000256" key="1">
    <source>
        <dbReference type="ARBA" id="ARBA00010716"/>
    </source>
</evidence>
<keyword evidence="4" id="KW-1185">Reference proteome</keyword>
<gene>
    <name evidence="3" type="ORF">LOC71_07645</name>
</gene>
<accession>A0ABS8NF42</accession>
<dbReference type="Gene3D" id="3.20.20.140">
    <property type="entry name" value="Metal-dependent hydrolases"/>
    <property type="match status" value="1"/>
</dbReference>
<comment type="similarity">
    <text evidence="1">Belongs to the metallo-dependent hydrolases superfamily. NagA family.</text>
</comment>
<name>A0ABS8NF42_9BACT</name>
<evidence type="ECO:0000256" key="2">
    <source>
        <dbReference type="ARBA" id="ARBA00022801"/>
    </source>
</evidence>
<dbReference type="EMBL" id="JAJKFW010000016">
    <property type="protein sequence ID" value="MCC9642143.1"/>
    <property type="molecule type" value="Genomic_DNA"/>
</dbReference>
<keyword evidence="2" id="KW-0378">Hydrolase</keyword>
<comment type="caution">
    <text evidence="3">The sequence shown here is derived from an EMBL/GenBank/DDBJ whole genome shotgun (WGS) entry which is preliminary data.</text>
</comment>
<evidence type="ECO:0000313" key="3">
    <source>
        <dbReference type="EMBL" id="MCC9642143.1"/>
    </source>
</evidence>
<evidence type="ECO:0000313" key="4">
    <source>
        <dbReference type="Proteomes" id="UP001430306"/>
    </source>
</evidence>